<feature type="transmembrane region" description="Helical" evidence="1">
    <location>
        <begin position="64"/>
        <end position="83"/>
    </location>
</feature>
<name>A0A8S5T479_9CAUD</name>
<evidence type="ECO:0000256" key="1">
    <source>
        <dbReference type="SAM" id="Phobius"/>
    </source>
</evidence>
<sequence>MTSRHGVSRRSSGPTRFSIETSHIASRYGRLSRRLICRIFIYHILYIYLHPQKVNKMQRNTKDWIHYSSAGVVLIAAIALVYISFFMSHDVTSNVLWYFGQSLMYVATVFGFALTFDTRVKDIINNYFKNNHGKEN</sequence>
<keyword evidence="1" id="KW-0812">Transmembrane</keyword>
<dbReference type="EMBL" id="BK032745">
    <property type="protein sequence ID" value="DAF58046.1"/>
    <property type="molecule type" value="Genomic_DNA"/>
</dbReference>
<protein>
    <submittedName>
        <fullName evidence="2">Uncharacterized protein</fullName>
    </submittedName>
</protein>
<proteinExistence type="predicted"/>
<organism evidence="2">
    <name type="scientific">Siphoviridae sp. ctrpM6</name>
    <dbReference type="NCBI Taxonomy" id="2827956"/>
    <lineage>
        <taxon>Viruses</taxon>
        <taxon>Duplodnaviria</taxon>
        <taxon>Heunggongvirae</taxon>
        <taxon>Uroviricota</taxon>
        <taxon>Caudoviricetes</taxon>
    </lineage>
</organism>
<feature type="transmembrane region" description="Helical" evidence="1">
    <location>
        <begin position="95"/>
        <end position="116"/>
    </location>
</feature>
<keyword evidence="1" id="KW-0472">Membrane</keyword>
<accession>A0A8S5T479</accession>
<evidence type="ECO:0000313" key="2">
    <source>
        <dbReference type="EMBL" id="DAF58046.1"/>
    </source>
</evidence>
<reference evidence="2" key="1">
    <citation type="journal article" date="2021" name="Proc. Natl. Acad. Sci. U.S.A.">
        <title>A Catalog of Tens of Thousands of Viruses from Human Metagenomes Reveals Hidden Associations with Chronic Diseases.</title>
        <authorList>
            <person name="Tisza M.J."/>
            <person name="Buck C.B."/>
        </authorList>
    </citation>
    <scope>NUCLEOTIDE SEQUENCE</scope>
    <source>
        <strain evidence="2">CtrpM6</strain>
    </source>
</reference>
<keyword evidence="1" id="KW-1133">Transmembrane helix</keyword>